<dbReference type="Gene3D" id="3.40.390.10">
    <property type="entry name" value="Collagenase (Catalytic Domain)"/>
    <property type="match status" value="1"/>
</dbReference>
<keyword evidence="4" id="KW-1185">Reference proteome</keyword>
<dbReference type="GO" id="GO:0004222">
    <property type="term" value="F:metalloendopeptidase activity"/>
    <property type="evidence" value="ECO:0007669"/>
    <property type="project" value="InterPro"/>
</dbReference>
<feature type="signal peptide" evidence="1">
    <location>
        <begin position="1"/>
        <end position="16"/>
    </location>
</feature>
<evidence type="ECO:0000313" key="4">
    <source>
        <dbReference type="Proteomes" id="UP000054047"/>
    </source>
</evidence>
<dbReference type="OrthoDB" id="7721051at2759"/>
<dbReference type="Pfam" id="PF01400">
    <property type="entry name" value="Astacin"/>
    <property type="match status" value="1"/>
</dbReference>
<evidence type="ECO:0000313" key="3">
    <source>
        <dbReference type="EMBL" id="KIH53778.1"/>
    </source>
</evidence>
<dbReference type="GO" id="GO:0006508">
    <property type="term" value="P:proteolysis"/>
    <property type="evidence" value="ECO:0007669"/>
    <property type="project" value="InterPro"/>
</dbReference>
<proteinExistence type="predicted"/>
<name>A0A0C2CBS1_9BILA</name>
<organism evidence="3 4">
    <name type="scientific">Ancylostoma duodenale</name>
    <dbReference type="NCBI Taxonomy" id="51022"/>
    <lineage>
        <taxon>Eukaryota</taxon>
        <taxon>Metazoa</taxon>
        <taxon>Ecdysozoa</taxon>
        <taxon>Nematoda</taxon>
        <taxon>Chromadorea</taxon>
        <taxon>Rhabditida</taxon>
        <taxon>Rhabditina</taxon>
        <taxon>Rhabditomorpha</taxon>
        <taxon>Strongyloidea</taxon>
        <taxon>Ancylostomatidae</taxon>
        <taxon>Ancylostomatinae</taxon>
        <taxon>Ancylostoma</taxon>
    </lineage>
</organism>
<dbReference type="AlphaFoldDB" id="A0A0C2CBS1"/>
<evidence type="ECO:0000259" key="2">
    <source>
        <dbReference type="Pfam" id="PF01400"/>
    </source>
</evidence>
<dbReference type="Proteomes" id="UP000054047">
    <property type="component" value="Unassembled WGS sequence"/>
</dbReference>
<dbReference type="InterPro" id="IPR024079">
    <property type="entry name" value="MetalloPept_cat_dom_sf"/>
</dbReference>
<dbReference type="InterPro" id="IPR001506">
    <property type="entry name" value="Peptidase_M12A"/>
</dbReference>
<feature type="domain" description="Peptidase M12A" evidence="2">
    <location>
        <begin position="65"/>
        <end position="156"/>
    </location>
</feature>
<dbReference type="EMBL" id="KN740391">
    <property type="protein sequence ID" value="KIH53778.1"/>
    <property type="molecule type" value="Genomic_DNA"/>
</dbReference>
<sequence>MKYFVLCFCAFFVVNANDEDDLPRNPLWDAYKDDDGKYVIPYVINGTYAYKKTYFLLRPVKLIEIDKNSTSHAPVTAKRTRVFTCSAVVGKLEGKNTVRLESSKIESCLTPKMTMSTLMNVIGLPYEHMRAERDDHIKIHWENIEKGCRYLFARTSIKPDP</sequence>
<accession>A0A0C2CBS1</accession>
<dbReference type="PANTHER" id="PTHR10127">
    <property type="entry name" value="DISCOIDIN, CUB, EGF, LAMININ , AND ZINC METALLOPROTEASE DOMAIN CONTAINING"/>
    <property type="match status" value="1"/>
</dbReference>
<reference evidence="3 4" key="1">
    <citation type="submission" date="2013-12" db="EMBL/GenBank/DDBJ databases">
        <title>Draft genome of the parsitic nematode Ancylostoma duodenale.</title>
        <authorList>
            <person name="Mitreva M."/>
        </authorList>
    </citation>
    <scope>NUCLEOTIDE SEQUENCE [LARGE SCALE GENOMIC DNA]</scope>
    <source>
        <strain evidence="3 4">Zhejiang</strain>
    </source>
</reference>
<keyword evidence="1" id="KW-0732">Signal</keyword>
<feature type="chain" id="PRO_5002147003" description="Peptidase M12A domain-containing protein" evidence="1">
    <location>
        <begin position="17"/>
        <end position="161"/>
    </location>
</feature>
<evidence type="ECO:0000256" key="1">
    <source>
        <dbReference type="SAM" id="SignalP"/>
    </source>
</evidence>
<dbReference type="PANTHER" id="PTHR10127:SF880">
    <property type="entry name" value="ZINC METALLOPROTEINASE NAS-5"/>
    <property type="match status" value="1"/>
</dbReference>
<protein>
    <recommendedName>
        <fullName evidence="2">Peptidase M12A domain-containing protein</fullName>
    </recommendedName>
</protein>
<gene>
    <name evidence="3" type="ORF">ANCDUO_16083</name>
</gene>